<comment type="subcellular location">
    <subcellularLocation>
        <location evidence="1">Membrane</location>
    </subcellularLocation>
</comment>
<dbReference type="PANTHER" id="PTHR14097:SF8">
    <property type="entry name" value="NAD(P)-BINDING DOMAIN-CONTAINING PROTEIN"/>
    <property type="match status" value="1"/>
</dbReference>
<name>A0ABT6Y2W4_9BACT</name>
<dbReference type="RefSeq" id="WP_283343153.1">
    <property type="nucleotide sequence ID" value="NZ_JASHIF010000002.1"/>
</dbReference>
<gene>
    <name evidence="3" type="ORF">QM524_01470</name>
</gene>
<evidence type="ECO:0000313" key="3">
    <source>
        <dbReference type="EMBL" id="MDI9857866.1"/>
    </source>
</evidence>
<dbReference type="PANTHER" id="PTHR14097">
    <property type="entry name" value="OXIDOREDUCTASE HTATIP2"/>
    <property type="match status" value="1"/>
</dbReference>
<dbReference type="EMBL" id="JASHIF010000002">
    <property type="protein sequence ID" value="MDI9857866.1"/>
    <property type="molecule type" value="Genomic_DNA"/>
</dbReference>
<dbReference type="Proteomes" id="UP001236507">
    <property type="component" value="Unassembled WGS sequence"/>
</dbReference>
<evidence type="ECO:0000259" key="2">
    <source>
        <dbReference type="Pfam" id="PF01370"/>
    </source>
</evidence>
<evidence type="ECO:0000256" key="1">
    <source>
        <dbReference type="ARBA" id="ARBA00004370"/>
    </source>
</evidence>
<dbReference type="Pfam" id="PF01370">
    <property type="entry name" value="Epimerase"/>
    <property type="match status" value="1"/>
</dbReference>
<organism evidence="3 4">
    <name type="scientific">Flectobacillus roseus</name>
    <dbReference type="NCBI Taxonomy" id="502259"/>
    <lineage>
        <taxon>Bacteria</taxon>
        <taxon>Pseudomonadati</taxon>
        <taxon>Bacteroidota</taxon>
        <taxon>Cytophagia</taxon>
        <taxon>Cytophagales</taxon>
        <taxon>Flectobacillaceae</taxon>
        <taxon>Flectobacillus</taxon>
    </lineage>
</organism>
<keyword evidence="4" id="KW-1185">Reference proteome</keyword>
<proteinExistence type="predicted"/>
<accession>A0ABT6Y2W4</accession>
<protein>
    <submittedName>
        <fullName evidence="3">NAD-dependent epimerase/dehydratase family protein</fullName>
    </submittedName>
</protein>
<dbReference type="SUPFAM" id="SSF51735">
    <property type="entry name" value="NAD(P)-binding Rossmann-fold domains"/>
    <property type="match status" value="1"/>
</dbReference>
<sequence>MKKINVIITGSTGMIGEAVLDQCLQHPQVEHILVLNRRVSGVQHPKLLEVVVSDLSQLSCIKDILPNYHACFFCIGVSSMGMDEATFTRMTYTLTMDFAKALVANNPDMTFCYISGAGTDSSETGKTMWARVKGKTENDLQKLGFSHVYNFRPGALIPYLAVKPTQTYQSVKYLKWLLVLLRPLFPNAILRLSDFAIAMINSALTGYSKTILEASDIKKLSELK</sequence>
<reference evidence="3 4" key="1">
    <citation type="submission" date="2023-05" db="EMBL/GenBank/DDBJ databases">
        <title>Novel species of genus Flectobacillus isolated from stream in China.</title>
        <authorList>
            <person name="Lu H."/>
        </authorList>
    </citation>
    <scope>NUCLEOTIDE SEQUENCE [LARGE SCALE GENOMIC DNA]</scope>
    <source>
        <strain evidence="3 4">KCTC 42575</strain>
    </source>
</reference>
<evidence type="ECO:0000313" key="4">
    <source>
        <dbReference type="Proteomes" id="UP001236507"/>
    </source>
</evidence>
<dbReference type="Gene3D" id="3.40.50.720">
    <property type="entry name" value="NAD(P)-binding Rossmann-like Domain"/>
    <property type="match status" value="1"/>
</dbReference>
<dbReference type="InterPro" id="IPR001509">
    <property type="entry name" value="Epimerase_deHydtase"/>
</dbReference>
<feature type="domain" description="NAD-dependent epimerase/dehydratase" evidence="2">
    <location>
        <begin position="6"/>
        <end position="115"/>
    </location>
</feature>
<comment type="caution">
    <text evidence="3">The sequence shown here is derived from an EMBL/GenBank/DDBJ whole genome shotgun (WGS) entry which is preliminary data.</text>
</comment>
<dbReference type="InterPro" id="IPR036291">
    <property type="entry name" value="NAD(P)-bd_dom_sf"/>
</dbReference>